<keyword evidence="2" id="KW-0472">Membrane</keyword>
<dbReference type="AlphaFoldDB" id="A0A1V5M5Q1"/>
<protein>
    <submittedName>
        <fullName evidence="3">Uncharacterized protein</fullName>
    </submittedName>
</protein>
<gene>
    <name evidence="3" type="ORF">BWY73_01647</name>
</gene>
<accession>A0A1V5M5Q1</accession>
<keyword evidence="2" id="KW-1133">Transmembrane helix</keyword>
<feature type="transmembrane region" description="Helical" evidence="2">
    <location>
        <begin position="20"/>
        <end position="41"/>
    </location>
</feature>
<proteinExistence type="predicted"/>
<sequence length="100" mass="10993">MIWPGRVPMAAITPNSVKRSWMAISMVFMMASATMIEMMIIRTVCMAMSSSTSWTMSGATSFQLSTSRPAPASRRSSSRSAAGTSFERRVRKTSSEMRSP</sequence>
<feature type="compositionally biased region" description="Low complexity" evidence="1">
    <location>
        <begin position="63"/>
        <end position="85"/>
    </location>
</feature>
<organism evidence="3">
    <name type="scientific">candidate division TA06 bacterium ADurb.Bin417</name>
    <dbReference type="NCBI Taxonomy" id="1852828"/>
    <lineage>
        <taxon>Bacteria</taxon>
        <taxon>Bacteria division TA06</taxon>
    </lineage>
</organism>
<feature type="region of interest" description="Disordered" evidence="1">
    <location>
        <begin position="63"/>
        <end position="100"/>
    </location>
</feature>
<dbReference type="EMBL" id="MWAK01000487">
    <property type="protein sequence ID" value="OPZ88557.1"/>
    <property type="molecule type" value="Genomic_DNA"/>
</dbReference>
<evidence type="ECO:0000313" key="3">
    <source>
        <dbReference type="EMBL" id="OPZ88557.1"/>
    </source>
</evidence>
<evidence type="ECO:0000256" key="2">
    <source>
        <dbReference type="SAM" id="Phobius"/>
    </source>
</evidence>
<name>A0A1V5M5Q1_UNCT6</name>
<evidence type="ECO:0000256" key="1">
    <source>
        <dbReference type="SAM" id="MobiDB-lite"/>
    </source>
</evidence>
<dbReference type="Proteomes" id="UP000485484">
    <property type="component" value="Unassembled WGS sequence"/>
</dbReference>
<comment type="caution">
    <text evidence="3">The sequence shown here is derived from an EMBL/GenBank/DDBJ whole genome shotgun (WGS) entry which is preliminary data.</text>
</comment>
<reference evidence="3" key="1">
    <citation type="submission" date="2017-02" db="EMBL/GenBank/DDBJ databases">
        <title>Delving into the versatile metabolic prowess of the omnipresent phylum Bacteroidetes.</title>
        <authorList>
            <person name="Nobu M.K."/>
            <person name="Mei R."/>
            <person name="Narihiro T."/>
            <person name="Kuroda K."/>
            <person name="Liu W.-T."/>
        </authorList>
    </citation>
    <scope>NUCLEOTIDE SEQUENCE</scope>
    <source>
        <strain evidence="3">ADurb.Bin417</strain>
    </source>
</reference>
<keyword evidence="2" id="KW-0812">Transmembrane</keyword>